<sequence>MRWVIVTCIFHKEAKSTPLDRSWEGNTYSSIYVPAVELVEELRRPSEGIEPAESEQDQHRCLVIRNATISEMCLDKF</sequence>
<keyword evidence="2" id="KW-1185">Reference proteome</keyword>
<dbReference type="EMBL" id="AOIA01000057">
    <property type="protein sequence ID" value="ELY62518.1"/>
    <property type="molecule type" value="Genomic_DNA"/>
</dbReference>
<gene>
    <name evidence="1" type="ORF">C492_07980</name>
</gene>
<evidence type="ECO:0000313" key="1">
    <source>
        <dbReference type="EMBL" id="ELY62518.1"/>
    </source>
</evidence>
<dbReference type="AlphaFoldDB" id="L9XPK9"/>
<reference evidence="1 2" key="1">
    <citation type="journal article" date="2014" name="PLoS Genet.">
        <title>Phylogenetically driven sequencing of extremely halophilic archaea reveals strategies for static and dynamic osmo-response.</title>
        <authorList>
            <person name="Becker E.A."/>
            <person name="Seitzer P.M."/>
            <person name="Tritt A."/>
            <person name="Larsen D."/>
            <person name="Krusor M."/>
            <person name="Yao A.I."/>
            <person name="Wu D."/>
            <person name="Madern D."/>
            <person name="Eisen J.A."/>
            <person name="Darling A.E."/>
            <person name="Facciotti M.T."/>
        </authorList>
    </citation>
    <scope>NUCLEOTIDE SEQUENCE [LARGE SCALE GENOMIC DNA]</scope>
    <source>
        <strain evidence="1 2">DSM 18795</strain>
    </source>
</reference>
<dbReference type="Proteomes" id="UP000011531">
    <property type="component" value="Unassembled WGS sequence"/>
</dbReference>
<proteinExistence type="predicted"/>
<comment type="caution">
    <text evidence="1">The sequence shown here is derived from an EMBL/GenBank/DDBJ whole genome shotgun (WGS) entry which is preliminary data.</text>
</comment>
<protein>
    <submittedName>
        <fullName evidence="1">Uncharacterized protein</fullName>
    </submittedName>
</protein>
<accession>L9XPK9</accession>
<name>L9XPK9_9EURY</name>
<dbReference type="STRING" id="1227498.C492_07980"/>
<organism evidence="1 2">
    <name type="scientific">Natronococcus jeotgali DSM 18795</name>
    <dbReference type="NCBI Taxonomy" id="1227498"/>
    <lineage>
        <taxon>Archaea</taxon>
        <taxon>Methanobacteriati</taxon>
        <taxon>Methanobacteriota</taxon>
        <taxon>Stenosarchaea group</taxon>
        <taxon>Halobacteria</taxon>
        <taxon>Halobacteriales</taxon>
        <taxon>Natrialbaceae</taxon>
        <taxon>Natronococcus</taxon>
    </lineage>
</organism>
<evidence type="ECO:0000313" key="2">
    <source>
        <dbReference type="Proteomes" id="UP000011531"/>
    </source>
</evidence>